<feature type="region of interest" description="Disordered" evidence="1">
    <location>
        <begin position="160"/>
        <end position="193"/>
    </location>
</feature>
<evidence type="ECO:0000313" key="2">
    <source>
        <dbReference type="EMBL" id="KAK9154328.1"/>
    </source>
</evidence>
<name>A0AAP0PRV7_9MAGN</name>
<reference evidence="2 3" key="1">
    <citation type="submission" date="2024-01" db="EMBL/GenBank/DDBJ databases">
        <title>Genome assemblies of Stephania.</title>
        <authorList>
            <person name="Yang L."/>
        </authorList>
    </citation>
    <scope>NUCLEOTIDE SEQUENCE [LARGE SCALE GENOMIC DNA]</scope>
    <source>
        <strain evidence="2">QJT</strain>
        <tissue evidence="2">Leaf</tissue>
    </source>
</reference>
<dbReference type="Proteomes" id="UP001417504">
    <property type="component" value="Unassembled WGS sequence"/>
</dbReference>
<evidence type="ECO:0000313" key="3">
    <source>
        <dbReference type="Proteomes" id="UP001417504"/>
    </source>
</evidence>
<protein>
    <submittedName>
        <fullName evidence="2">Uncharacterized protein</fullName>
    </submittedName>
</protein>
<gene>
    <name evidence="2" type="ORF">Sjap_001808</name>
</gene>
<evidence type="ECO:0000256" key="1">
    <source>
        <dbReference type="SAM" id="MobiDB-lite"/>
    </source>
</evidence>
<accession>A0AAP0PRV7</accession>
<sequence length="211" mass="23539">MLVGRDDTGGGDRWLVWKVVATTVRRMAVVVRVERGGSGGGGVVYMGGITMSAVYRGPALVLRLFIRLCSNKPSHSFVRQISSPSFAFEINGYQLGSKLIEALLHQISSPSLALSQISHAAISRPVSDLSRGHLLFENSYNIDPSCNVLNKRVLMRVTSDVSQNDERRSDEYCDDDQSDESPMRKHTHTHHKMMRVTSDVEVKKREVLRIV</sequence>
<keyword evidence="3" id="KW-1185">Reference proteome</keyword>
<dbReference type="EMBL" id="JBBNAE010000001">
    <property type="protein sequence ID" value="KAK9154328.1"/>
    <property type="molecule type" value="Genomic_DNA"/>
</dbReference>
<organism evidence="2 3">
    <name type="scientific">Stephania japonica</name>
    <dbReference type="NCBI Taxonomy" id="461633"/>
    <lineage>
        <taxon>Eukaryota</taxon>
        <taxon>Viridiplantae</taxon>
        <taxon>Streptophyta</taxon>
        <taxon>Embryophyta</taxon>
        <taxon>Tracheophyta</taxon>
        <taxon>Spermatophyta</taxon>
        <taxon>Magnoliopsida</taxon>
        <taxon>Ranunculales</taxon>
        <taxon>Menispermaceae</taxon>
        <taxon>Menispermoideae</taxon>
        <taxon>Cissampelideae</taxon>
        <taxon>Stephania</taxon>
    </lineage>
</organism>
<proteinExistence type="predicted"/>
<comment type="caution">
    <text evidence="2">The sequence shown here is derived from an EMBL/GenBank/DDBJ whole genome shotgun (WGS) entry which is preliminary data.</text>
</comment>
<dbReference type="AlphaFoldDB" id="A0AAP0PRV7"/>
<feature type="compositionally biased region" description="Basic residues" evidence="1">
    <location>
        <begin position="184"/>
        <end position="193"/>
    </location>
</feature>